<evidence type="ECO:0000313" key="2">
    <source>
        <dbReference type="EMBL" id="KAJ7389435.1"/>
    </source>
</evidence>
<feature type="chain" id="PRO_5040932281" evidence="1">
    <location>
        <begin position="20"/>
        <end position="390"/>
    </location>
</feature>
<evidence type="ECO:0000256" key="1">
    <source>
        <dbReference type="SAM" id="SignalP"/>
    </source>
</evidence>
<dbReference type="Proteomes" id="UP001163046">
    <property type="component" value="Unassembled WGS sequence"/>
</dbReference>
<keyword evidence="3" id="KW-1185">Reference proteome</keyword>
<dbReference type="AlphaFoldDB" id="A0A9W9ZXQ8"/>
<dbReference type="GO" id="GO:0009100">
    <property type="term" value="P:glycoprotein metabolic process"/>
    <property type="evidence" value="ECO:0007669"/>
    <property type="project" value="UniProtKB-ARBA"/>
</dbReference>
<dbReference type="InterPro" id="IPR043519">
    <property type="entry name" value="NT_sf"/>
</dbReference>
<sequence length="390" mass="43554">MNGLVLSVIVLFALPCALGIQCYSCKISGPSSLCTAVSNSSATNCSGILDACVTTAITIKTKLGGIEKNAYTMTCGQKKICDKIQTENCGPEGLRKMSMSISEQITTVDSDSDALDGLGLDTLFQAEQSPQFLSFDMWGSCRADNYQEKLQENQNFKPLRVHVLKLVTDYFNEIGIRYFIYGGTALAVYREGGKIIKHDGDIDIAIFETDFSNAVRNIDSFRALKEGDVSMTDECSLRKQRWFDADGNEIPFSGAGGKLFKFFATRKLFKQFGLLTDETFDKGLAHVDVFTLSQHPDDYNCYCVNWNIPGAYDNRKKAFPKSIFSPLKTYNFEGLEVYGMNDLKTYLEIEYGYIGRGAMYDCKSQLYVQIPENLFIQLPGDVQRSMETDP</sequence>
<dbReference type="PANTHER" id="PTHR43404:SF1">
    <property type="entry name" value="MNN4P"/>
    <property type="match status" value="1"/>
</dbReference>
<organism evidence="2 3">
    <name type="scientific">Desmophyllum pertusum</name>
    <dbReference type="NCBI Taxonomy" id="174260"/>
    <lineage>
        <taxon>Eukaryota</taxon>
        <taxon>Metazoa</taxon>
        <taxon>Cnidaria</taxon>
        <taxon>Anthozoa</taxon>
        <taxon>Hexacorallia</taxon>
        <taxon>Scleractinia</taxon>
        <taxon>Caryophylliina</taxon>
        <taxon>Caryophylliidae</taxon>
        <taxon>Desmophyllum</taxon>
    </lineage>
</organism>
<keyword evidence="1" id="KW-0732">Signal</keyword>
<proteinExistence type="predicted"/>
<dbReference type="PANTHER" id="PTHR43404">
    <property type="entry name" value="LIPOPOLYSACCHARIDE CHOLINEPHOSPHOTRANSFERASE LICD"/>
    <property type="match status" value="1"/>
</dbReference>
<evidence type="ECO:0000313" key="3">
    <source>
        <dbReference type="Proteomes" id="UP001163046"/>
    </source>
</evidence>
<gene>
    <name evidence="2" type="ORF">OS493_031679</name>
</gene>
<dbReference type="InterPro" id="IPR052942">
    <property type="entry name" value="LPS_cholinephosphotransferase"/>
</dbReference>
<protein>
    <submittedName>
        <fullName evidence="2">Uncharacterized protein</fullName>
    </submittedName>
</protein>
<feature type="signal peptide" evidence="1">
    <location>
        <begin position="1"/>
        <end position="19"/>
    </location>
</feature>
<comment type="caution">
    <text evidence="2">The sequence shown here is derived from an EMBL/GenBank/DDBJ whole genome shotgun (WGS) entry which is preliminary data.</text>
</comment>
<dbReference type="OrthoDB" id="5964170at2759"/>
<dbReference type="EMBL" id="MU825433">
    <property type="protein sequence ID" value="KAJ7389435.1"/>
    <property type="molecule type" value="Genomic_DNA"/>
</dbReference>
<name>A0A9W9ZXQ8_9CNID</name>
<accession>A0A9W9ZXQ8</accession>
<dbReference type="SUPFAM" id="SSF81301">
    <property type="entry name" value="Nucleotidyltransferase"/>
    <property type="match status" value="1"/>
</dbReference>
<reference evidence="2" key="1">
    <citation type="submission" date="2023-01" db="EMBL/GenBank/DDBJ databases">
        <title>Genome assembly of the deep-sea coral Lophelia pertusa.</title>
        <authorList>
            <person name="Herrera S."/>
            <person name="Cordes E."/>
        </authorList>
    </citation>
    <scope>NUCLEOTIDE SEQUENCE</scope>
    <source>
        <strain evidence="2">USNM1676648</strain>
        <tissue evidence="2">Polyp</tissue>
    </source>
</reference>